<dbReference type="GO" id="GO:0006508">
    <property type="term" value="P:proteolysis"/>
    <property type="evidence" value="ECO:0007669"/>
    <property type="project" value="UniProtKB-KW"/>
</dbReference>
<dbReference type="GO" id="GO:0004252">
    <property type="term" value="F:serine-type endopeptidase activity"/>
    <property type="evidence" value="ECO:0007669"/>
    <property type="project" value="InterPro"/>
</dbReference>
<evidence type="ECO:0000256" key="1">
    <source>
        <dbReference type="ARBA" id="ARBA00011073"/>
    </source>
</evidence>
<proteinExistence type="inferred from homology"/>
<dbReference type="PROSITE" id="PS51892">
    <property type="entry name" value="SUBTILASE"/>
    <property type="match status" value="1"/>
</dbReference>
<evidence type="ECO:0000256" key="6">
    <source>
        <dbReference type="SAM" id="SignalP"/>
    </source>
</evidence>
<evidence type="ECO:0000259" key="7">
    <source>
        <dbReference type="Pfam" id="PF00082"/>
    </source>
</evidence>
<dbReference type="Gene3D" id="3.40.50.200">
    <property type="entry name" value="Peptidase S8/S53 domain"/>
    <property type="match status" value="2"/>
</dbReference>
<dbReference type="InterPro" id="IPR034187">
    <property type="entry name" value="Peptidases_S8_5"/>
</dbReference>
<dbReference type="PROSITE" id="PS00136">
    <property type="entry name" value="SUBTILASE_ASP"/>
    <property type="match status" value="1"/>
</dbReference>
<feature type="signal peptide" evidence="6">
    <location>
        <begin position="1"/>
        <end position="18"/>
    </location>
</feature>
<dbReference type="SUPFAM" id="SSF52743">
    <property type="entry name" value="Subtilisin-like"/>
    <property type="match status" value="1"/>
</dbReference>
<dbReference type="InterPro" id="IPR036852">
    <property type="entry name" value="Peptidase_S8/S53_dom_sf"/>
</dbReference>
<dbReference type="SUPFAM" id="SSF52025">
    <property type="entry name" value="PA domain"/>
    <property type="match status" value="1"/>
</dbReference>
<comment type="caution">
    <text evidence="5">Lacks conserved residue(s) required for the propagation of feature annotation.</text>
</comment>
<dbReference type="Gene3D" id="3.50.30.30">
    <property type="match status" value="1"/>
</dbReference>
<evidence type="ECO:0000256" key="4">
    <source>
        <dbReference type="ARBA" id="ARBA00022825"/>
    </source>
</evidence>
<evidence type="ECO:0000313" key="8">
    <source>
        <dbReference type="EMBL" id="OIW33557.1"/>
    </source>
</evidence>
<accession>A0A1J7J256</accession>
<dbReference type="PANTHER" id="PTHR43806:SF66">
    <property type="entry name" value="SERIN ENDOPEPTIDASE"/>
    <property type="match status" value="1"/>
</dbReference>
<keyword evidence="6" id="KW-0732">Signal</keyword>
<keyword evidence="2" id="KW-0645">Protease</keyword>
<dbReference type="STRING" id="1408157.A0A1J7J256"/>
<dbReference type="InterPro" id="IPR046450">
    <property type="entry name" value="PA_dom_sf"/>
</dbReference>
<name>A0A1J7J256_9PEZI</name>
<organism evidence="8 9">
    <name type="scientific">Coniochaeta ligniaria NRRL 30616</name>
    <dbReference type="NCBI Taxonomy" id="1408157"/>
    <lineage>
        <taxon>Eukaryota</taxon>
        <taxon>Fungi</taxon>
        <taxon>Dikarya</taxon>
        <taxon>Ascomycota</taxon>
        <taxon>Pezizomycotina</taxon>
        <taxon>Sordariomycetes</taxon>
        <taxon>Sordariomycetidae</taxon>
        <taxon>Coniochaetales</taxon>
        <taxon>Coniochaetaceae</taxon>
        <taxon>Coniochaeta</taxon>
    </lineage>
</organism>
<dbReference type="InterPro" id="IPR015500">
    <property type="entry name" value="Peptidase_S8_subtilisin-rel"/>
</dbReference>
<keyword evidence="3" id="KW-0378">Hydrolase</keyword>
<comment type="similarity">
    <text evidence="1 5">Belongs to the peptidase S8 family.</text>
</comment>
<evidence type="ECO:0000256" key="3">
    <source>
        <dbReference type="ARBA" id="ARBA00022801"/>
    </source>
</evidence>
<dbReference type="InterPro" id="IPR050131">
    <property type="entry name" value="Peptidase_S8_subtilisin-like"/>
</dbReference>
<dbReference type="PANTHER" id="PTHR43806">
    <property type="entry name" value="PEPTIDASE S8"/>
    <property type="match status" value="1"/>
</dbReference>
<evidence type="ECO:0000313" key="9">
    <source>
        <dbReference type="Proteomes" id="UP000182658"/>
    </source>
</evidence>
<dbReference type="Pfam" id="PF00082">
    <property type="entry name" value="Peptidase_S8"/>
    <property type="match status" value="1"/>
</dbReference>
<dbReference type="InterPro" id="IPR000209">
    <property type="entry name" value="Peptidase_S8/S53_dom"/>
</dbReference>
<sequence length="916" mass="96772">MRVTYLLSALSAGGTVLAVTTGISSKTPLTSTNSTVIPKQFIIEVAEGSSLADLTAKLEALSGTTITKVYDTAIFSGVSVVSTDSNVDSLKSIDAAATVWPSRRITVKDLSAVNASTALTKRDLSPAQTFAAAAASPNYSVHGMTGVDKLHAAGIYGNGAQIALIDTGVQYTHAALGGCFGPGCKVAGGYDLVGNGCWPILGCSKAPDSDPYNTAALGTALAGVIVGTESTNNYKGVAPEATLYSYKVVTAQGETDEDTLIEAFLMAYEDGADVISSNIGTLGGFSDDPLSVVASRMVDQGVVVTVATGDYGTEGPFFGNAGGSGSKVLAVAAVEASNDAEPVFIATFNIDGESAKATIGNQYLYTPMPWTRDGWPIIPLTMNTNVTDDACEALPATAPNYTEALALVRLGGCTPRVKQANLIAAGAQNIIFYWDPADIGVDPFVSRLSSFVITITDTAGEAIVNTYLAGGNVTANFDADTIYSAGRWVGMPDEYAGQPLDDNSMGPLYDLSIKPDVAAPGGYVFSTYPTDDWAVLTGTELASAYVAGIAALYIGQYGGRKTNSAFNATDLTMRIISSGSAVPHIDYRSGDLTGFNSPVTQVGTGLVNAFKVLNYTTQLSYSKFALNDTHYFERYQKVDITNNADVDVTYTFAAIPAAGYEAWSVADASIKTEFDLVDVEIDPTISLPSALKIKAGNTKTAQVNFGAPAYANDNLPVYSGLIQVNSTLGESFSIPYLGLAAKLSGFFTSQFPRGYPYIVSGLDDVLSTTDSTWSFDLAVNKQDFPKLFLRTVFGSEEVRWDIFQSGWVEKNWAYPPVVGQKSFVGSATYWSYSGDALMYDPADSNVANSTIAFPDIAVERFTDDFSDSQFWWLGPLANGTMIAPGKYVMRVAALLPFGDRTRSAGWSTFTQSFTVV</sequence>
<reference evidence="8 9" key="1">
    <citation type="submission" date="2016-10" db="EMBL/GenBank/DDBJ databases">
        <title>Draft genome sequence of Coniochaeta ligniaria NRRL30616, a lignocellulolytic fungus for bioabatement of inhibitors in plant biomass hydrolysates.</title>
        <authorList>
            <consortium name="DOE Joint Genome Institute"/>
            <person name="Jimenez D.J."/>
            <person name="Hector R.E."/>
            <person name="Riley R."/>
            <person name="Sun H."/>
            <person name="Grigoriev I.V."/>
            <person name="Van Elsas J.D."/>
            <person name="Nichols N.N."/>
        </authorList>
    </citation>
    <scope>NUCLEOTIDE SEQUENCE [LARGE SCALE GENOMIC DNA]</scope>
    <source>
        <strain evidence="8 9">NRRL 30616</strain>
    </source>
</reference>
<feature type="chain" id="PRO_5009644963" evidence="6">
    <location>
        <begin position="19"/>
        <end position="916"/>
    </location>
</feature>
<dbReference type="EMBL" id="KV875094">
    <property type="protein sequence ID" value="OIW33557.1"/>
    <property type="molecule type" value="Genomic_DNA"/>
</dbReference>
<dbReference type="InParanoid" id="A0A1J7J256"/>
<protein>
    <submittedName>
        <fullName evidence="8">Serin endopeptidase</fullName>
    </submittedName>
</protein>
<evidence type="ECO:0000256" key="5">
    <source>
        <dbReference type="PROSITE-ProRule" id="PRU01240"/>
    </source>
</evidence>
<dbReference type="PRINTS" id="PR00723">
    <property type="entry name" value="SUBTILISIN"/>
</dbReference>
<feature type="domain" description="Peptidase S8/S53" evidence="7">
    <location>
        <begin position="157"/>
        <end position="559"/>
    </location>
</feature>
<keyword evidence="9" id="KW-1185">Reference proteome</keyword>
<dbReference type="InterPro" id="IPR023827">
    <property type="entry name" value="Peptidase_S8_Asp-AS"/>
</dbReference>
<dbReference type="CDD" id="cd07489">
    <property type="entry name" value="Peptidases_S8_5"/>
    <property type="match status" value="1"/>
</dbReference>
<keyword evidence="4" id="KW-0720">Serine protease</keyword>
<dbReference type="AlphaFoldDB" id="A0A1J7J256"/>
<dbReference type="OrthoDB" id="10256524at2759"/>
<gene>
    <name evidence="8" type="ORF">CONLIGDRAFT_628464</name>
</gene>
<dbReference type="Proteomes" id="UP000182658">
    <property type="component" value="Unassembled WGS sequence"/>
</dbReference>
<evidence type="ECO:0000256" key="2">
    <source>
        <dbReference type="ARBA" id="ARBA00022670"/>
    </source>
</evidence>